<reference evidence="8 9" key="1">
    <citation type="submission" date="2024-09" db="EMBL/GenBank/DDBJ databases">
        <authorList>
            <person name="Lee S.D."/>
        </authorList>
    </citation>
    <scope>NUCLEOTIDE SEQUENCE [LARGE SCALE GENOMIC DNA]</scope>
    <source>
        <strain evidence="8 9">N1-3</strain>
    </source>
</reference>
<comment type="caution">
    <text evidence="8">The sequence shown here is derived from an EMBL/GenBank/DDBJ whole genome shotgun (WGS) entry which is preliminary data.</text>
</comment>
<dbReference type="InterPro" id="IPR001123">
    <property type="entry name" value="LeuE-type"/>
</dbReference>
<keyword evidence="4 7" id="KW-0812">Transmembrane</keyword>
<dbReference type="RefSeq" id="WP_380550963.1">
    <property type="nucleotide sequence ID" value="NZ_JBHEZY010000003.1"/>
</dbReference>
<feature type="transmembrane region" description="Helical" evidence="7">
    <location>
        <begin position="156"/>
        <end position="177"/>
    </location>
</feature>
<feature type="transmembrane region" description="Helical" evidence="7">
    <location>
        <begin position="44"/>
        <end position="65"/>
    </location>
</feature>
<gene>
    <name evidence="8" type="primary">leuE</name>
    <name evidence="8" type="ORF">ACEZDB_09690</name>
</gene>
<evidence type="ECO:0000313" key="8">
    <source>
        <dbReference type="EMBL" id="MFC1430928.1"/>
    </source>
</evidence>
<dbReference type="Pfam" id="PF01810">
    <property type="entry name" value="LysE"/>
    <property type="match status" value="1"/>
</dbReference>
<evidence type="ECO:0000256" key="5">
    <source>
        <dbReference type="ARBA" id="ARBA00022989"/>
    </source>
</evidence>
<sequence>MFGVINYGTYVLGALLIILLPGPNSMYVLSVAARRGMRTGFRAACGVFLGDTTLIVLTSLGAASLLKATPVVFDVVKLVGAGYLLFIGYGMLKSARSTWLDRRAATGPATGPAEATEAPEASANPEAAAGSAAAAAGTAEGAPADPYAQERPFRRALVISLLNPKAILFLLSFFVQFVAPHYGQPEVSFAILGGTIQLFSFLYLTTLIMAGTTLANAFRRRRRLSATLTTGVAALFIGFAAKLATASAG</sequence>
<keyword evidence="3" id="KW-1003">Cell membrane</keyword>
<comment type="subcellular location">
    <subcellularLocation>
        <location evidence="1">Cell membrane</location>
        <topology evidence="1">Multi-pass membrane protein</topology>
    </subcellularLocation>
</comment>
<evidence type="ECO:0000256" key="4">
    <source>
        <dbReference type="ARBA" id="ARBA00022692"/>
    </source>
</evidence>
<evidence type="ECO:0000256" key="2">
    <source>
        <dbReference type="ARBA" id="ARBA00007928"/>
    </source>
</evidence>
<evidence type="ECO:0000256" key="1">
    <source>
        <dbReference type="ARBA" id="ARBA00004651"/>
    </source>
</evidence>
<evidence type="ECO:0000256" key="6">
    <source>
        <dbReference type="ARBA" id="ARBA00023136"/>
    </source>
</evidence>
<name>A0ABV6WY28_9ACTN</name>
<dbReference type="PANTHER" id="PTHR30086:SF15">
    <property type="entry name" value="LEUCINE EFFLUX PROTEIN"/>
    <property type="match status" value="1"/>
</dbReference>
<feature type="transmembrane region" description="Helical" evidence="7">
    <location>
        <begin position="12"/>
        <end position="32"/>
    </location>
</feature>
<feature type="transmembrane region" description="Helical" evidence="7">
    <location>
        <begin position="224"/>
        <end position="244"/>
    </location>
</feature>
<accession>A0ABV6WY28</accession>
<dbReference type="PIRSF" id="PIRSF006324">
    <property type="entry name" value="LeuE"/>
    <property type="match status" value="1"/>
</dbReference>
<comment type="similarity">
    <text evidence="2">Belongs to the Rht family.</text>
</comment>
<proteinExistence type="inferred from homology"/>
<dbReference type="Proteomes" id="UP001592530">
    <property type="component" value="Unassembled WGS sequence"/>
</dbReference>
<protein>
    <submittedName>
        <fullName evidence="8">Leucine efflux protein LeuE</fullName>
    </submittedName>
</protein>
<dbReference type="NCBIfam" id="NF008201">
    <property type="entry name" value="PRK10958.1"/>
    <property type="match status" value="1"/>
</dbReference>
<evidence type="ECO:0000256" key="7">
    <source>
        <dbReference type="SAM" id="Phobius"/>
    </source>
</evidence>
<keyword evidence="5 7" id="KW-1133">Transmembrane helix</keyword>
<evidence type="ECO:0000256" key="3">
    <source>
        <dbReference type="ARBA" id="ARBA00022475"/>
    </source>
</evidence>
<feature type="transmembrane region" description="Helical" evidence="7">
    <location>
        <begin position="189"/>
        <end position="212"/>
    </location>
</feature>
<dbReference type="PANTHER" id="PTHR30086">
    <property type="entry name" value="ARGININE EXPORTER PROTEIN ARGO"/>
    <property type="match status" value="1"/>
</dbReference>
<evidence type="ECO:0000313" key="9">
    <source>
        <dbReference type="Proteomes" id="UP001592530"/>
    </source>
</evidence>
<feature type="transmembrane region" description="Helical" evidence="7">
    <location>
        <begin position="71"/>
        <end position="92"/>
    </location>
</feature>
<keyword evidence="6 7" id="KW-0472">Membrane</keyword>
<dbReference type="EMBL" id="JBHEZY010000003">
    <property type="protein sequence ID" value="MFC1430928.1"/>
    <property type="molecule type" value="Genomic_DNA"/>
</dbReference>
<organism evidence="8 9">
    <name type="scientific">Streptacidiphilus alkalitolerans</name>
    <dbReference type="NCBI Taxonomy" id="3342712"/>
    <lineage>
        <taxon>Bacteria</taxon>
        <taxon>Bacillati</taxon>
        <taxon>Actinomycetota</taxon>
        <taxon>Actinomycetes</taxon>
        <taxon>Kitasatosporales</taxon>
        <taxon>Streptomycetaceae</taxon>
        <taxon>Streptacidiphilus</taxon>
    </lineage>
</organism>